<dbReference type="GO" id="GO:0004565">
    <property type="term" value="F:beta-galactosidase activity"/>
    <property type="evidence" value="ECO:0007669"/>
    <property type="project" value="InterPro"/>
</dbReference>
<evidence type="ECO:0000256" key="2">
    <source>
        <dbReference type="ARBA" id="ARBA00023295"/>
    </source>
</evidence>
<dbReference type="RefSeq" id="WP_015826814.1">
    <property type="nucleotide sequence ID" value="NC_012982.1"/>
</dbReference>
<feature type="signal peptide" evidence="3">
    <location>
        <begin position="1"/>
        <end position="24"/>
    </location>
</feature>
<evidence type="ECO:0000256" key="3">
    <source>
        <dbReference type="SAM" id="SignalP"/>
    </source>
</evidence>
<evidence type="ECO:0000259" key="5">
    <source>
        <dbReference type="Pfam" id="PF18120"/>
    </source>
</evidence>
<gene>
    <name evidence="6" type="ordered locus">Hbal_0970</name>
</gene>
<organism evidence="6 7">
    <name type="scientific">Hirschia baltica (strain ATCC 49814 / DSM 5838 / IFAM 1418)</name>
    <dbReference type="NCBI Taxonomy" id="582402"/>
    <lineage>
        <taxon>Bacteria</taxon>
        <taxon>Pseudomonadati</taxon>
        <taxon>Pseudomonadota</taxon>
        <taxon>Alphaproteobacteria</taxon>
        <taxon>Hyphomonadales</taxon>
        <taxon>Hyphomonadaceae</taxon>
        <taxon>Hirschia</taxon>
    </lineage>
</organism>
<name>C6XQQ8_HIRBI</name>
<dbReference type="eggNOG" id="COG1874">
    <property type="taxonomic scope" value="Bacteria"/>
</dbReference>
<sequence length="547" mass="61115">MAHWRLAITSQILGLCLFVGNASAELPQLVSHNGVEQLHVEGAPFLILGGELGNSSASNREQLQPHWETFQTLGINTILAPINWEMIEPNEGNFDFSSLDWLIEDAREHDIKLVILWFGSWKNSMSSYVPAWVKRDWKRFPRVQTADGNTTEILSAFSDTNVNTDANAYAAMMKHLKMVDAEQNTVIMVQVENEIGMLPDAREHGPIAEKTWAGNVPQQLIEHLIANEDALTPEVRKIWTTHGKKTAGSWADVFGKTPAAEEIFTAWHYAIYADKVAKAGKSEYNLPMYVNAALDRPNVLPGKYPSGGPLPHLLDIWKAGAPNIDFLAPDIYYPNYVERVSEYVRPGNALFIPEANRAGRIESGPDLLYSIGELDAIGYSPFAIDSIEDAKNEPLGQAYKMLSDLAPHILELQGTDHLRAFRPTSNYEGELDLSDRTAIFGNYEFTISFGSPWRDKSEQSPSAYGAMIIQTNDEEFYIAGRGVTVKFKSLNTDGSVAGIESAINGEFIEGEWKAGRWFNGDQTHQGRHILLDTEKYSIQKVKLYTYQ</sequence>
<feature type="domain" description="Glycoside hydrolase family 42 N-terminal" evidence="4">
    <location>
        <begin position="59"/>
        <end position="212"/>
    </location>
</feature>
<keyword evidence="3" id="KW-0732">Signal</keyword>
<dbReference type="Gene3D" id="2.60.220.20">
    <property type="entry name" value="putative beta-Galactosidase from caulobacter crescentus"/>
    <property type="match status" value="1"/>
</dbReference>
<dbReference type="GO" id="GO:0009341">
    <property type="term" value="C:beta-galactosidase complex"/>
    <property type="evidence" value="ECO:0007669"/>
    <property type="project" value="InterPro"/>
</dbReference>
<dbReference type="Pfam" id="PF18120">
    <property type="entry name" value="DUF5597"/>
    <property type="match status" value="1"/>
</dbReference>
<reference evidence="7" key="1">
    <citation type="journal article" date="2011" name="J. Bacteriol.">
        <title>Genome sequences of eight morphologically diverse alphaproteobacteria.</title>
        <authorList>
            <consortium name="US DOE Joint Genome Institute"/>
            <person name="Brown P.J."/>
            <person name="Kysela D.T."/>
            <person name="Buechlein A."/>
            <person name="Hemmerich C."/>
            <person name="Brun Y.V."/>
        </authorList>
    </citation>
    <scope>NUCLEOTIDE SEQUENCE [LARGE SCALE GENOMIC DNA]</scope>
    <source>
        <strain evidence="7">ATCC 49814 / DSM 5838 / IFAM 1418</strain>
    </source>
</reference>
<keyword evidence="7" id="KW-1185">Reference proteome</keyword>
<evidence type="ECO:0000259" key="4">
    <source>
        <dbReference type="Pfam" id="PF02449"/>
    </source>
</evidence>
<dbReference type="HOGENOM" id="CLU_027430_0_0_5"/>
<keyword evidence="1 6" id="KW-0378">Hydrolase</keyword>
<dbReference type="FunFam" id="3.20.20.80:FF:000135">
    <property type="entry name" value="Beta-galactosidase, putative, bgl35A"/>
    <property type="match status" value="1"/>
</dbReference>
<dbReference type="AlphaFoldDB" id="C6XQQ8"/>
<proteinExistence type="predicted"/>
<accession>C6XQQ8</accession>
<dbReference type="Pfam" id="PF02449">
    <property type="entry name" value="Glyco_hydro_42"/>
    <property type="match status" value="1"/>
</dbReference>
<dbReference type="KEGG" id="hba:Hbal_0970"/>
<protein>
    <submittedName>
        <fullName evidence="6">Glycoside hydrolase family 35</fullName>
    </submittedName>
</protein>
<feature type="domain" description="DUF5597" evidence="5">
    <location>
        <begin position="395"/>
        <end position="529"/>
    </location>
</feature>
<dbReference type="InterPro" id="IPR040719">
    <property type="entry name" value="DUF5597"/>
</dbReference>
<dbReference type="SUPFAM" id="SSF51445">
    <property type="entry name" value="(Trans)glycosidases"/>
    <property type="match status" value="1"/>
</dbReference>
<dbReference type="GO" id="GO:0005975">
    <property type="term" value="P:carbohydrate metabolic process"/>
    <property type="evidence" value="ECO:0007669"/>
    <property type="project" value="InterPro"/>
</dbReference>
<evidence type="ECO:0000256" key="1">
    <source>
        <dbReference type="ARBA" id="ARBA00022801"/>
    </source>
</evidence>
<dbReference type="STRING" id="582402.Hbal_0970"/>
<dbReference type="EMBL" id="CP001678">
    <property type="protein sequence ID" value="ACT58664.1"/>
    <property type="molecule type" value="Genomic_DNA"/>
</dbReference>
<keyword evidence="2" id="KW-0326">Glycosidase</keyword>
<evidence type="ECO:0000313" key="6">
    <source>
        <dbReference type="EMBL" id="ACT58664.1"/>
    </source>
</evidence>
<dbReference type="Proteomes" id="UP000002745">
    <property type="component" value="Chromosome"/>
</dbReference>
<dbReference type="InterPro" id="IPR013529">
    <property type="entry name" value="Glyco_hydro_42_N"/>
</dbReference>
<evidence type="ECO:0000313" key="7">
    <source>
        <dbReference type="Proteomes" id="UP000002745"/>
    </source>
</evidence>
<dbReference type="OrthoDB" id="9800974at2"/>
<dbReference type="Gene3D" id="3.20.20.80">
    <property type="entry name" value="Glycosidases"/>
    <property type="match status" value="1"/>
</dbReference>
<dbReference type="CAZy" id="GH35">
    <property type="family name" value="Glycoside Hydrolase Family 35"/>
</dbReference>
<dbReference type="InterPro" id="IPR017853">
    <property type="entry name" value="GH"/>
</dbReference>
<feature type="chain" id="PRO_5002974243" evidence="3">
    <location>
        <begin position="25"/>
        <end position="547"/>
    </location>
</feature>